<sequence>MAAAAGANEPIVPAEKVAPSQTRAANGGESQTFSCAFQPQSDAIQMRQMLRLLTHISRIHRKEGCERRVPFTDTAAH</sequence>
<dbReference type="EMBL" id="JANIIK010000116">
    <property type="protein sequence ID" value="KAJ3588560.1"/>
    <property type="molecule type" value="Genomic_DNA"/>
</dbReference>
<protein>
    <submittedName>
        <fullName evidence="2">Uncharacterized protein</fullName>
    </submittedName>
</protein>
<keyword evidence="3" id="KW-1185">Reference proteome</keyword>
<proteinExistence type="predicted"/>
<evidence type="ECO:0000313" key="2">
    <source>
        <dbReference type="EMBL" id="KAJ3588560.1"/>
    </source>
</evidence>
<evidence type="ECO:0000256" key="1">
    <source>
        <dbReference type="SAM" id="MobiDB-lite"/>
    </source>
</evidence>
<dbReference type="AlphaFoldDB" id="A0A9Q0DK93"/>
<feature type="compositionally biased region" description="Polar residues" evidence="1">
    <location>
        <begin position="19"/>
        <end position="32"/>
    </location>
</feature>
<accession>A0A9Q0DK93</accession>
<gene>
    <name evidence="2" type="ORF">NHX12_012152</name>
</gene>
<comment type="caution">
    <text evidence="2">The sequence shown here is derived from an EMBL/GenBank/DDBJ whole genome shotgun (WGS) entry which is preliminary data.</text>
</comment>
<reference evidence="2" key="1">
    <citation type="submission" date="2022-07" db="EMBL/GenBank/DDBJ databases">
        <title>Chromosome-level genome of Muraenolepis orangiensis.</title>
        <authorList>
            <person name="Kim J."/>
        </authorList>
    </citation>
    <scope>NUCLEOTIDE SEQUENCE</scope>
    <source>
        <strain evidence="2">KU_S4_2022</strain>
        <tissue evidence="2">Muscle</tissue>
    </source>
</reference>
<feature type="region of interest" description="Disordered" evidence="1">
    <location>
        <begin position="1"/>
        <end position="32"/>
    </location>
</feature>
<dbReference type="Proteomes" id="UP001148018">
    <property type="component" value="Unassembled WGS sequence"/>
</dbReference>
<name>A0A9Q0DK93_9TELE</name>
<evidence type="ECO:0000313" key="3">
    <source>
        <dbReference type="Proteomes" id="UP001148018"/>
    </source>
</evidence>
<organism evidence="2 3">
    <name type="scientific">Muraenolepis orangiensis</name>
    <name type="common">Patagonian moray cod</name>
    <dbReference type="NCBI Taxonomy" id="630683"/>
    <lineage>
        <taxon>Eukaryota</taxon>
        <taxon>Metazoa</taxon>
        <taxon>Chordata</taxon>
        <taxon>Craniata</taxon>
        <taxon>Vertebrata</taxon>
        <taxon>Euteleostomi</taxon>
        <taxon>Actinopterygii</taxon>
        <taxon>Neopterygii</taxon>
        <taxon>Teleostei</taxon>
        <taxon>Neoteleostei</taxon>
        <taxon>Acanthomorphata</taxon>
        <taxon>Zeiogadaria</taxon>
        <taxon>Gadariae</taxon>
        <taxon>Gadiformes</taxon>
        <taxon>Muraenolepidoidei</taxon>
        <taxon>Muraenolepididae</taxon>
        <taxon>Muraenolepis</taxon>
    </lineage>
</organism>